<dbReference type="Proteomes" id="UP000253420">
    <property type="component" value="Unassembled WGS sequence"/>
</dbReference>
<keyword evidence="3" id="KW-1185">Reference proteome</keyword>
<name>A0A368K5N5_9HYPH</name>
<dbReference type="AlphaFoldDB" id="A0A368K5N5"/>
<evidence type="ECO:0000313" key="2">
    <source>
        <dbReference type="EMBL" id="RCS23320.1"/>
    </source>
</evidence>
<sequence length="71" mass="7974">MISRKLRRDSAPLWLASHLPREGGDQPVITASPDRPYFKIKRRHQFRPISPLAGEMSGRTEGRAVPPALLS</sequence>
<feature type="region of interest" description="Disordered" evidence="1">
    <location>
        <begin position="49"/>
        <end position="71"/>
    </location>
</feature>
<evidence type="ECO:0008006" key="4">
    <source>
        <dbReference type="Google" id="ProtNLM"/>
    </source>
</evidence>
<reference evidence="2 3" key="1">
    <citation type="submission" date="2018-07" db="EMBL/GenBank/DDBJ databases">
        <title>The draft genome of Phyllobacterium salinisoli.</title>
        <authorList>
            <person name="Liu L."/>
            <person name="Li L."/>
            <person name="Zhang X."/>
            <person name="Liang L."/>
        </authorList>
    </citation>
    <scope>NUCLEOTIDE SEQUENCE [LARGE SCALE GENOMIC DNA]</scope>
    <source>
        <strain evidence="2 3">LLAN61</strain>
    </source>
</reference>
<protein>
    <recommendedName>
        <fullName evidence="4">Lytic murein transglycosylase</fullName>
    </recommendedName>
</protein>
<gene>
    <name evidence="2" type="ORF">DUT91_13590</name>
</gene>
<accession>A0A368K5N5</accession>
<evidence type="ECO:0000256" key="1">
    <source>
        <dbReference type="SAM" id="MobiDB-lite"/>
    </source>
</evidence>
<proteinExistence type="predicted"/>
<organism evidence="2 3">
    <name type="scientific">Phyllobacterium salinisoli</name>
    <dbReference type="NCBI Taxonomy" id="1899321"/>
    <lineage>
        <taxon>Bacteria</taxon>
        <taxon>Pseudomonadati</taxon>
        <taxon>Pseudomonadota</taxon>
        <taxon>Alphaproteobacteria</taxon>
        <taxon>Hyphomicrobiales</taxon>
        <taxon>Phyllobacteriaceae</taxon>
        <taxon>Phyllobacterium</taxon>
    </lineage>
</organism>
<evidence type="ECO:0000313" key="3">
    <source>
        <dbReference type="Proteomes" id="UP000253420"/>
    </source>
</evidence>
<comment type="caution">
    <text evidence="2">The sequence shown here is derived from an EMBL/GenBank/DDBJ whole genome shotgun (WGS) entry which is preliminary data.</text>
</comment>
<dbReference type="EMBL" id="QOZG01000005">
    <property type="protein sequence ID" value="RCS23320.1"/>
    <property type="molecule type" value="Genomic_DNA"/>
</dbReference>